<name>A0A438H7C7_VITVI</name>
<gene>
    <name evidence="1" type="primary">VvCHDp000154_3</name>
    <name evidence="1" type="ORF">CK203_044802</name>
</gene>
<reference evidence="1 2" key="1">
    <citation type="journal article" date="2018" name="PLoS Genet.">
        <title>Population sequencing reveals clonal diversity and ancestral inbreeding in the grapevine cultivar Chardonnay.</title>
        <authorList>
            <person name="Roach M.J."/>
            <person name="Johnson D.L."/>
            <person name="Bohlmann J."/>
            <person name="van Vuuren H.J."/>
            <person name="Jones S.J."/>
            <person name="Pretorius I.S."/>
            <person name="Schmidt S.A."/>
            <person name="Borneman A.R."/>
        </authorList>
    </citation>
    <scope>NUCLEOTIDE SEQUENCE [LARGE SCALE GENOMIC DNA]</scope>
    <source>
        <strain evidence="2">cv. Chardonnay</strain>
        <tissue evidence="1">Leaf</tissue>
    </source>
</reference>
<dbReference type="EMBL" id="QGNW01000268">
    <property type="protein sequence ID" value="RVW80211.1"/>
    <property type="molecule type" value="Genomic_DNA"/>
</dbReference>
<protein>
    <submittedName>
        <fullName evidence="1">P-loop NTPase domain-containing protein LPA1-like 1</fullName>
    </submittedName>
</protein>
<dbReference type="Proteomes" id="UP000288805">
    <property type="component" value="Unassembled WGS sequence"/>
</dbReference>
<evidence type="ECO:0000313" key="1">
    <source>
        <dbReference type="EMBL" id="RVW80211.1"/>
    </source>
</evidence>
<dbReference type="PANTHER" id="PTHR33477:SF3">
    <property type="entry name" value="P-LOOP NTPASE DOMAIN-CONTAINING PROTEIN LPA1 HOMOLOG 1"/>
    <property type="match status" value="1"/>
</dbReference>
<accession>A0A438H7C7</accession>
<comment type="caution">
    <text evidence="1">The sequence shown here is derived from an EMBL/GenBank/DDBJ whole genome shotgun (WGS) entry which is preliminary data.</text>
</comment>
<dbReference type="AlphaFoldDB" id="A0A438H7C7"/>
<proteinExistence type="predicted"/>
<sequence>MAEVAKLLYIVVVDDAEKRAGKEKKSFRYTRPVLQTTLQLMGCKPRHAFKISRRVFEVLRSESFVDAWRPTGMEASGVGDAEGCCEEENNCCTGVSVSEGEVGDLFASQKDDECYAKPFELYKRLTTVVVGRETFFDFVCCVLTEYKYIGPNQRADLALACSSHVGVSGLTGSEKGRSLSLFYYAAQVGVANLLCPHCWLGITTVISTDSIRHMMRSFVDEKQNPLLWASTYHAGEYLDPMAVAEAKAKRKEKKLAHICHSVTKHEVHDEIAGGSCVPIFL</sequence>
<evidence type="ECO:0000313" key="2">
    <source>
        <dbReference type="Proteomes" id="UP000288805"/>
    </source>
</evidence>
<dbReference type="PANTHER" id="PTHR33477">
    <property type="entry name" value="P-LOOP NTPASE DOMAIN-CONTAINING PROTEIN LPA1 HOMOLOG 1"/>
    <property type="match status" value="1"/>
</dbReference>
<organism evidence="1 2">
    <name type="scientific">Vitis vinifera</name>
    <name type="common">Grape</name>
    <dbReference type="NCBI Taxonomy" id="29760"/>
    <lineage>
        <taxon>Eukaryota</taxon>
        <taxon>Viridiplantae</taxon>
        <taxon>Streptophyta</taxon>
        <taxon>Embryophyta</taxon>
        <taxon>Tracheophyta</taxon>
        <taxon>Spermatophyta</taxon>
        <taxon>Magnoliopsida</taxon>
        <taxon>eudicotyledons</taxon>
        <taxon>Gunneridae</taxon>
        <taxon>Pentapetalae</taxon>
        <taxon>rosids</taxon>
        <taxon>Vitales</taxon>
        <taxon>Vitaceae</taxon>
        <taxon>Viteae</taxon>
        <taxon>Vitis</taxon>
    </lineage>
</organism>